<gene>
    <name evidence="3" type="ORF">SAMN05444580_108134</name>
</gene>
<dbReference type="RefSeq" id="WP_072845600.1">
    <property type="nucleotide sequence ID" value="NZ_FNAB01000008.1"/>
</dbReference>
<dbReference type="AlphaFoldDB" id="A0A1G6Z988"/>
<dbReference type="Proteomes" id="UP000199417">
    <property type="component" value="Unassembled WGS sequence"/>
</dbReference>
<sequence>MTAYRTIVVGTDGSDSSLKAVEKAAALATDAGAKLVLACAYYPTDPKDIEAAADTLREDAYQITGSAPTYDILRTARERAQAVGAKDIEERAIVGAPVDSLLTLIAEVSADLLVIGNRGLNTLTGRLLGSVPSDAARKSTTDVLIVHTVR</sequence>
<evidence type="ECO:0000259" key="2">
    <source>
        <dbReference type="Pfam" id="PF00582"/>
    </source>
</evidence>
<dbReference type="PANTHER" id="PTHR46268:SF6">
    <property type="entry name" value="UNIVERSAL STRESS PROTEIN UP12"/>
    <property type="match status" value="1"/>
</dbReference>
<name>A0A1G6Z988_9NOCA</name>
<keyword evidence="4" id="KW-1185">Reference proteome</keyword>
<accession>A0A1G6Z988</accession>
<proteinExistence type="inferred from homology"/>
<dbReference type="EMBL" id="FNAB01000008">
    <property type="protein sequence ID" value="SDD98445.1"/>
    <property type="molecule type" value="Genomic_DNA"/>
</dbReference>
<feature type="domain" description="UspA" evidence="2">
    <location>
        <begin position="4"/>
        <end position="147"/>
    </location>
</feature>
<evidence type="ECO:0000256" key="1">
    <source>
        <dbReference type="ARBA" id="ARBA00008791"/>
    </source>
</evidence>
<protein>
    <submittedName>
        <fullName evidence="3">Nucleotide-binding universal stress protein, UspA family</fullName>
    </submittedName>
</protein>
<dbReference type="PANTHER" id="PTHR46268">
    <property type="entry name" value="STRESS RESPONSE PROTEIN NHAX"/>
    <property type="match status" value="1"/>
</dbReference>
<reference evidence="3 4" key="1">
    <citation type="submission" date="2016-10" db="EMBL/GenBank/DDBJ databases">
        <authorList>
            <person name="de Groot N.N."/>
        </authorList>
    </citation>
    <scope>NUCLEOTIDE SEQUENCE [LARGE SCALE GENOMIC DNA]</scope>
    <source>
        <strain evidence="3 4">JCM 11308</strain>
    </source>
</reference>
<dbReference type="PRINTS" id="PR01438">
    <property type="entry name" value="UNVRSLSTRESS"/>
</dbReference>
<evidence type="ECO:0000313" key="4">
    <source>
        <dbReference type="Proteomes" id="UP000199417"/>
    </source>
</evidence>
<dbReference type="STRING" id="168276.SAMN05444580_108134"/>
<organism evidence="3 4">
    <name type="scientific">Rhodococcus tukisamuensis</name>
    <dbReference type="NCBI Taxonomy" id="168276"/>
    <lineage>
        <taxon>Bacteria</taxon>
        <taxon>Bacillati</taxon>
        <taxon>Actinomycetota</taxon>
        <taxon>Actinomycetes</taxon>
        <taxon>Mycobacteriales</taxon>
        <taxon>Nocardiaceae</taxon>
        <taxon>Rhodococcus</taxon>
    </lineage>
</organism>
<dbReference type="CDD" id="cd00293">
    <property type="entry name" value="USP-like"/>
    <property type="match status" value="1"/>
</dbReference>
<dbReference type="InterPro" id="IPR006016">
    <property type="entry name" value="UspA"/>
</dbReference>
<evidence type="ECO:0000313" key="3">
    <source>
        <dbReference type="EMBL" id="SDD98445.1"/>
    </source>
</evidence>
<dbReference type="InterPro" id="IPR014729">
    <property type="entry name" value="Rossmann-like_a/b/a_fold"/>
</dbReference>
<dbReference type="Pfam" id="PF00582">
    <property type="entry name" value="Usp"/>
    <property type="match status" value="1"/>
</dbReference>
<dbReference type="SUPFAM" id="SSF52402">
    <property type="entry name" value="Adenine nucleotide alpha hydrolases-like"/>
    <property type="match status" value="1"/>
</dbReference>
<dbReference type="Gene3D" id="3.40.50.620">
    <property type="entry name" value="HUPs"/>
    <property type="match status" value="1"/>
</dbReference>
<dbReference type="InterPro" id="IPR006015">
    <property type="entry name" value="Universal_stress_UspA"/>
</dbReference>
<comment type="similarity">
    <text evidence="1">Belongs to the universal stress protein A family.</text>
</comment>